<dbReference type="HAMAP" id="MF_00973">
    <property type="entry name" value="Gluconeogen_factor"/>
    <property type="match status" value="1"/>
</dbReference>
<proteinExistence type="inferred from homology"/>
<organism evidence="3 4">
    <name type="scientific">Candidatus Flavonifractor merdigallinarum</name>
    <dbReference type="NCBI Taxonomy" id="2838589"/>
    <lineage>
        <taxon>Bacteria</taxon>
        <taxon>Bacillati</taxon>
        <taxon>Bacillota</taxon>
        <taxon>Clostridia</taxon>
        <taxon>Eubacteriales</taxon>
        <taxon>Oscillospiraceae</taxon>
        <taxon>Flavonifractor</taxon>
    </lineage>
</organism>
<evidence type="ECO:0000256" key="2">
    <source>
        <dbReference type="HAMAP-Rule" id="MF_00973"/>
    </source>
</evidence>
<comment type="caution">
    <text evidence="3">The sequence shown here is derived from an EMBL/GenBank/DDBJ whole genome shotgun (WGS) entry which is preliminary data.</text>
</comment>
<reference evidence="3" key="2">
    <citation type="submission" date="2021-04" db="EMBL/GenBank/DDBJ databases">
        <authorList>
            <person name="Gilroy R."/>
        </authorList>
    </citation>
    <scope>NUCLEOTIDE SEQUENCE</scope>
    <source>
        <strain evidence="3">ChiBcec16_6824</strain>
    </source>
</reference>
<accession>A0A9D2BWN9</accession>
<dbReference type="EMBL" id="DXDX01000004">
    <property type="protein sequence ID" value="HIY20296.1"/>
    <property type="molecule type" value="Genomic_DNA"/>
</dbReference>
<sequence length="337" mass="35989">MKQQARQTPCGGPKIVAIGGGTGLSTMLRGLKLHTRNLIAIVTVADDGGGSGVLREDLGMPPPGDIRHCMEALANAEPVMEQLLSYRFPEGSGRLTGQSFGNLILAALNGISPSFDEAVARMSEVLAITGRVLPVTNENVQLEATFENGTSVLGESKIFRFKKEQDCRIHSVRLLPERPPALPAALEAIADAELILLGPGSLYTSVIPNLLVEGIADAVCRSKAVKLYICNIMTQDGETEGMTASEHVAALLKHSGPGLVDACLCNSAPVRPGLVERYREEDAAPIVVDQAAIEALGVELITRPVASETSDYARHSVTRLAEAVMDIYRQRANTRIF</sequence>
<dbReference type="AlphaFoldDB" id="A0A9D2BWN9"/>
<evidence type="ECO:0000313" key="4">
    <source>
        <dbReference type="Proteomes" id="UP000823868"/>
    </source>
</evidence>
<evidence type="ECO:0000313" key="3">
    <source>
        <dbReference type="EMBL" id="HIY20296.1"/>
    </source>
</evidence>
<dbReference type="GO" id="GO:0008360">
    <property type="term" value="P:regulation of cell shape"/>
    <property type="evidence" value="ECO:0007669"/>
    <property type="project" value="UniProtKB-UniRule"/>
</dbReference>
<dbReference type="CDD" id="cd07187">
    <property type="entry name" value="YvcK_like"/>
    <property type="match status" value="1"/>
</dbReference>
<dbReference type="PANTHER" id="PTHR30135">
    <property type="entry name" value="UNCHARACTERIZED PROTEIN YVCK-RELATED"/>
    <property type="match status" value="1"/>
</dbReference>
<dbReference type="Gene3D" id="3.40.50.10680">
    <property type="entry name" value="CofD-like domains"/>
    <property type="match status" value="1"/>
</dbReference>
<comment type="similarity">
    <text evidence="2">Belongs to the gluconeogenesis factor family.</text>
</comment>
<dbReference type="InterPro" id="IPR010119">
    <property type="entry name" value="Gluconeogen_factor"/>
</dbReference>
<reference evidence="3" key="1">
    <citation type="journal article" date="2021" name="PeerJ">
        <title>Extensive microbial diversity within the chicken gut microbiome revealed by metagenomics and culture.</title>
        <authorList>
            <person name="Gilroy R."/>
            <person name="Ravi A."/>
            <person name="Getino M."/>
            <person name="Pursley I."/>
            <person name="Horton D.L."/>
            <person name="Alikhan N.F."/>
            <person name="Baker D."/>
            <person name="Gharbi K."/>
            <person name="Hall N."/>
            <person name="Watson M."/>
            <person name="Adriaenssens E.M."/>
            <person name="Foster-Nyarko E."/>
            <person name="Jarju S."/>
            <person name="Secka A."/>
            <person name="Antonio M."/>
            <person name="Oren A."/>
            <person name="Chaudhuri R.R."/>
            <person name="La Ragione R."/>
            <person name="Hildebrand F."/>
            <person name="Pallen M.J."/>
        </authorList>
    </citation>
    <scope>NUCLEOTIDE SEQUENCE</scope>
    <source>
        <strain evidence="3">ChiBcec16_6824</strain>
    </source>
</reference>
<dbReference type="InterPro" id="IPR038136">
    <property type="entry name" value="CofD-like_dom_sf"/>
</dbReference>
<comment type="function">
    <text evidence="2">Required for morphogenesis under gluconeogenic growth conditions.</text>
</comment>
<protein>
    <recommendedName>
        <fullName evidence="2">Putative gluconeogenesis factor</fullName>
    </recommendedName>
</protein>
<gene>
    <name evidence="3" type="ORF">H9841_00150</name>
</gene>
<dbReference type="Pfam" id="PF01933">
    <property type="entry name" value="CofD"/>
    <property type="match status" value="1"/>
</dbReference>
<dbReference type="Proteomes" id="UP000823868">
    <property type="component" value="Unassembled WGS sequence"/>
</dbReference>
<dbReference type="GO" id="GO:0005737">
    <property type="term" value="C:cytoplasm"/>
    <property type="evidence" value="ECO:0007669"/>
    <property type="project" value="UniProtKB-SubCell"/>
</dbReference>
<keyword evidence="1 2" id="KW-0963">Cytoplasm</keyword>
<evidence type="ECO:0000256" key="1">
    <source>
        <dbReference type="ARBA" id="ARBA00022490"/>
    </source>
</evidence>
<name>A0A9D2BWN9_9FIRM</name>
<comment type="subcellular location">
    <subcellularLocation>
        <location evidence="2">Cytoplasm</location>
    </subcellularLocation>
</comment>
<dbReference type="PANTHER" id="PTHR30135:SF3">
    <property type="entry name" value="GLUCONEOGENESIS FACTOR-RELATED"/>
    <property type="match status" value="1"/>
</dbReference>
<dbReference type="SUPFAM" id="SSF142338">
    <property type="entry name" value="CofD-like"/>
    <property type="match status" value="1"/>
</dbReference>
<dbReference type="NCBIfam" id="TIGR01826">
    <property type="entry name" value="CofD_related"/>
    <property type="match status" value="1"/>
</dbReference>
<dbReference type="GO" id="GO:0043743">
    <property type="term" value="F:LPPG:FO 2-phospho-L-lactate transferase activity"/>
    <property type="evidence" value="ECO:0007669"/>
    <property type="project" value="InterPro"/>
</dbReference>
<dbReference type="InterPro" id="IPR002882">
    <property type="entry name" value="CofD"/>
</dbReference>